<dbReference type="Proteomes" id="UP000002173">
    <property type="component" value="Unassembled WGS sequence"/>
</dbReference>
<accession>A7AWL7</accession>
<dbReference type="eggNOG" id="KOG2770">
    <property type="taxonomic scope" value="Eukaryota"/>
</dbReference>
<gene>
    <name evidence="2" type="ORF">BBOV_I003630</name>
</gene>
<dbReference type="InterPro" id="IPR006222">
    <property type="entry name" value="GCVT_N"/>
</dbReference>
<sequence length="732" mass="83635">MEVFLRRHVSPNQLTRAIHTNRYILSKNHSTHRNVIQSDITNQRSKHIPTTSNILRTPSEKIIEKIIQQRRCNNNSNPGDVYQLANEYLNLEHDQRVLSPSQDALLQQKINTLIQQRFNYNPVAQAGDALKAAKQDCSTAASTNEVQEEDTALNLDNIPMRNGTVLTLDTTAIPSQNEASDIFESLGTNRVDVPMLSIWTSERSIESVYYNGYILPLVASDVEKEYISLRNSAVLFNKSYALAILVMGQHATEFLEHFVTAEVKSIEKGLLQYTPILDTKGSVMDMAYIANYGTHYMILTNGLHKRNLYDYMTAYLVSCKREGLDVTMKPMRNSSVISLQGPKSEIVLRTLEYGPNVLNLDLAITNFMNCFECQLIWKDLDLTQTESIYTMRISDVGEDGFEFIGNPGAIRALAKTLANHELVLPAGFTVYDAARMEAGIMRTDVDIPTEASPIQTSVTWSLDMKRLRYGTMFGKPHIIAQMTNGVAKVRVGVMSNEMLTTDCYILKEDTRKPIGFITSSTWSQGLQMYLSQAYVNTEHARHDMTVYISMPVKPESPLTKREFRKYYRNKTKRQFIRGTVVKLPFVLHNYKIKEEQKNYVGGRNVPLQKSDRHGVHKESQINQDMEHKNEVKTKKQLWNEVIAKQRKQNAKTLEKAIEYIEKTTTTACVSKMESKEFDMKTTTLPVDRLNIAPRDNVPLVDAIQYYKQRHEKPVPPRHRRYRPIITGTQTNV</sequence>
<dbReference type="SUPFAM" id="SSF101790">
    <property type="entry name" value="Aminomethyltransferase beta-barrel domain"/>
    <property type="match status" value="1"/>
</dbReference>
<keyword evidence="3" id="KW-1185">Reference proteome</keyword>
<evidence type="ECO:0000313" key="2">
    <source>
        <dbReference type="EMBL" id="EDO05445.1"/>
    </source>
</evidence>
<dbReference type="GO" id="GO:0016740">
    <property type="term" value="F:transferase activity"/>
    <property type="evidence" value="ECO:0007669"/>
    <property type="project" value="UniProtKB-KW"/>
</dbReference>
<dbReference type="AlphaFoldDB" id="A7AWL7"/>
<dbReference type="GeneID" id="5477229"/>
<dbReference type="PANTHER" id="PTHR43757:SF2">
    <property type="entry name" value="AMINOMETHYLTRANSFERASE, MITOCHONDRIAL"/>
    <property type="match status" value="1"/>
</dbReference>
<reference evidence="2 3" key="1">
    <citation type="journal article" date="2007" name="PLoS Pathog.">
        <title>Genome sequence of Babesia bovis and comparative analysis of apicomplexan hemoprotozoa.</title>
        <authorList>
            <person name="Brayton K.A."/>
            <person name="Lau A.O.T."/>
            <person name="Herndon D.R."/>
            <person name="Hannick L."/>
            <person name="Kappmeyer L.S."/>
            <person name="Berens S.J."/>
            <person name="Bidwell S.L."/>
            <person name="Brown W.C."/>
            <person name="Crabtree J."/>
            <person name="Fadrosh D."/>
            <person name="Feldblum T."/>
            <person name="Forberger H.A."/>
            <person name="Haas B.J."/>
            <person name="Howell J.M."/>
            <person name="Khouri H."/>
            <person name="Koo H."/>
            <person name="Mann D.J."/>
            <person name="Norimine J."/>
            <person name="Paulsen I.T."/>
            <person name="Radune D."/>
            <person name="Ren Q."/>
            <person name="Smith R.K. Jr."/>
            <person name="Suarez C.E."/>
            <person name="White O."/>
            <person name="Wortman J.R."/>
            <person name="Knowles D.P. Jr."/>
            <person name="McElwain T.F."/>
            <person name="Nene V.M."/>
        </authorList>
    </citation>
    <scope>NUCLEOTIDE SEQUENCE [LARGE SCALE GENOMIC DNA]</scope>
    <source>
        <strain evidence="2">T2Bo</strain>
    </source>
</reference>
<dbReference type="InterPro" id="IPR029043">
    <property type="entry name" value="GcvT/YgfZ_C"/>
</dbReference>
<proteinExistence type="predicted"/>
<keyword evidence="2" id="KW-0808">Transferase</keyword>
<evidence type="ECO:0000313" key="3">
    <source>
        <dbReference type="Proteomes" id="UP000002173"/>
    </source>
</evidence>
<dbReference type="EMBL" id="AAXT01000005">
    <property type="protein sequence ID" value="EDO05445.1"/>
    <property type="molecule type" value="Genomic_DNA"/>
</dbReference>
<reference evidence="3" key="2">
    <citation type="journal article" date="2020" name="Data Brief">
        <title>Transcriptome dataset of Babesia bovis life stages within vertebrate and invertebrate hosts.</title>
        <authorList>
            <person name="Ueti M.W."/>
            <person name="Johnson W.C."/>
            <person name="Kappmeyer L.S."/>
            <person name="Herndon D.R."/>
            <person name="Mousel M.R."/>
            <person name="Reif K.E."/>
            <person name="Taus N.S."/>
            <person name="Ifeonu O.O."/>
            <person name="Silva J.C."/>
            <person name="Suarez C.E."/>
            <person name="Brayton K.A."/>
        </authorList>
    </citation>
    <scope>NUCLEOTIDE SEQUENCE [LARGE SCALE GENOMIC DNA]</scope>
</reference>
<dbReference type="PANTHER" id="PTHR43757">
    <property type="entry name" value="AMINOMETHYLTRANSFERASE"/>
    <property type="match status" value="1"/>
</dbReference>
<dbReference type="GO" id="GO:0005739">
    <property type="term" value="C:mitochondrion"/>
    <property type="evidence" value="ECO:0007669"/>
    <property type="project" value="TreeGrafter"/>
</dbReference>
<feature type="domain" description="GCVT N-terminal" evidence="1">
    <location>
        <begin position="218"/>
        <end position="465"/>
    </location>
</feature>
<protein>
    <submittedName>
        <fullName evidence="2">Glycine cleavage T-protein (Aminomethyl transferase) domain containing protein</fullName>
    </submittedName>
</protein>
<dbReference type="InParanoid" id="A7AWL7"/>
<dbReference type="OMA" id="IGFETYD"/>
<organism evidence="2 3">
    <name type="scientific">Babesia bovis</name>
    <dbReference type="NCBI Taxonomy" id="5865"/>
    <lineage>
        <taxon>Eukaryota</taxon>
        <taxon>Sar</taxon>
        <taxon>Alveolata</taxon>
        <taxon>Apicomplexa</taxon>
        <taxon>Aconoidasida</taxon>
        <taxon>Piroplasmida</taxon>
        <taxon>Babesiidae</taxon>
        <taxon>Babesia</taxon>
    </lineage>
</organism>
<dbReference type="Gene3D" id="3.30.1360.120">
    <property type="entry name" value="Probable tRNA modification gtpase trme, domain 1"/>
    <property type="match status" value="1"/>
</dbReference>
<dbReference type="RefSeq" id="XP_001609013.1">
    <property type="nucleotide sequence ID" value="XM_001608963.1"/>
</dbReference>
<dbReference type="InterPro" id="IPR028896">
    <property type="entry name" value="GcvT/YgfZ/DmdA"/>
</dbReference>
<name>A7AWL7_BABBO</name>
<dbReference type="Pfam" id="PF01571">
    <property type="entry name" value="GCV_T"/>
    <property type="match status" value="1"/>
</dbReference>
<comment type="caution">
    <text evidence="2">The sequence shown here is derived from an EMBL/GenBank/DDBJ whole genome shotgun (WGS) entry which is preliminary data.</text>
</comment>
<evidence type="ECO:0000259" key="1">
    <source>
        <dbReference type="Pfam" id="PF01571"/>
    </source>
</evidence>
<dbReference type="InterPro" id="IPR027266">
    <property type="entry name" value="TrmE/GcvT-like"/>
</dbReference>
<dbReference type="SUPFAM" id="SSF103025">
    <property type="entry name" value="Folate-binding domain"/>
    <property type="match status" value="1"/>
</dbReference>
<dbReference type="STRING" id="5865.A7AWL7"/>
<dbReference type="VEuPathDB" id="PiroplasmaDB:BBOV_I003630"/>
<reference evidence="3" key="3">
    <citation type="journal article" date="2021" name="Int. J. Parasitol.">
        <title>Comparative analysis of gene expression between Babesia bovis blood stages and kinetes allowed by improved genome annotation.</title>
        <authorList>
            <person name="Ueti M.W."/>
            <person name="Johnson W.C."/>
            <person name="Kappmeyer L.S."/>
            <person name="Herndon D.R."/>
            <person name="Mousel M.R."/>
            <person name="Reif K.E."/>
            <person name="Taus N.S."/>
            <person name="Ifeonu O.O."/>
            <person name="Silva J.C."/>
            <person name="Suarez C.E."/>
            <person name="Brayton K.A."/>
        </authorList>
    </citation>
    <scope>NUCLEOTIDE SEQUENCE [LARGE SCALE GENOMIC DNA]</scope>
</reference>
<dbReference type="KEGG" id="bbo:BBOV_I003630"/>